<dbReference type="AlphaFoldDB" id="K5XDA4"/>
<dbReference type="HOGENOM" id="CLU_2542026_0_0_1"/>
<evidence type="ECO:0000313" key="3">
    <source>
        <dbReference type="Proteomes" id="UP000008493"/>
    </source>
</evidence>
<dbReference type="RefSeq" id="XP_007328618.1">
    <property type="nucleotide sequence ID" value="XM_007328556.1"/>
</dbReference>
<evidence type="ECO:0000256" key="1">
    <source>
        <dbReference type="SAM" id="Phobius"/>
    </source>
</evidence>
<dbReference type="InParanoid" id="K5XDA4"/>
<dbReference type="KEGG" id="abp:AGABI1DRAFT84052"/>
<keyword evidence="1" id="KW-0812">Transmembrane</keyword>
<feature type="transmembrane region" description="Helical" evidence="1">
    <location>
        <begin position="26"/>
        <end position="44"/>
    </location>
</feature>
<name>K5XDA4_AGABU</name>
<reference evidence="3" key="1">
    <citation type="journal article" date="2012" name="Proc. Natl. Acad. Sci. U.S.A.">
        <title>Genome sequence of the button mushroom Agaricus bisporus reveals mechanisms governing adaptation to a humic-rich ecological niche.</title>
        <authorList>
            <person name="Morin E."/>
            <person name="Kohler A."/>
            <person name="Baker A.R."/>
            <person name="Foulongne-Oriol M."/>
            <person name="Lombard V."/>
            <person name="Nagy L.G."/>
            <person name="Ohm R.A."/>
            <person name="Patyshakuliyeva A."/>
            <person name="Brun A."/>
            <person name="Aerts A.L."/>
            <person name="Bailey A.M."/>
            <person name="Billette C."/>
            <person name="Coutinho P.M."/>
            <person name="Deakin G."/>
            <person name="Doddapaneni H."/>
            <person name="Floudas D."/>
            <person name="Grimwood J."/>
            <person name="Hilden K."/>
            <person name="Kuees U."/>
            <person name="LaButti K.M."/>
            <person name="Lapidus A."/>
            <person name="Lindquist E.A."/>
            <person name="Lucas S.M."/>
            <person name="Murat C."/>
            <person name="Riley R.W."/>
            <person name="Salamov A.A."/>
            <person name="Schmutz J."/>
            <person name="Subramanian V."/>
            <person name="Woesten H.A.B."/>
            <person name="Xu J."/>
            <person name="Eastwood D.C."/>
            <person name="Foster G.D."/>
            <person name="Sonnenberg A.S."/>
            <person name="Cullen D."/>
            <person name="de Vries R.P."/>
            <person name="Lundell T."/>
            <person name="Hibbett D.S."/>
            <person name="Henrissat B."/>
            <person name="Burton K.S."/>
            <person name="Kerrigan R.W."/>
            <person name="Challen M.P."/>
            <person name="Grigoriev I.V."/>
            <person name="Martin F."/>
        </authorList>
    </citation>
    <scope>NUCLEOTIDE SEQUENCE [LARGE SCALE GENOMIC DNA]</scope>
    <source>
        <strain evidence="3">JB137-S8 / ATCC MYA-4627 / FGSC 10392</strain>
    </source>
</reference>
<evidence type="ECO:0000313" key="2">
    <source>
        <dbReference type="EMBL" id="EKM81122.1"/>
    </source>
</evidence>
<keyword evidence="3" id="KW-1185">Reference proteome</keyword>
<dbReference type="GeneID" id="18831956"/>
<sequence>MSNVSKTEKEFISIIIPDMHHVPQSYLGLLVYWVVVAATVVMGVGRDMAVAGPVQVFRTLTYFPMVAVLALAYPFSKHSPTAG</sequence>
<proteinExistence type="predicted"/>
<organism evidence="2 3">
    <name type="scientific">Agaricus bisporus var. burnettii (strain JB137-S8 / ATCC MYA-4627 / FGSC 10392)</name>
    <name type="common">White button mushroom</name>
    <dbReference type="NCBI Taxonomy" id="597362"/>
    <lineage>
        <taxon>Eukaryota</taxon>
        <taxon>Fungi</taxon>
        <taxon>Dikarya</taxon>
        <taxon>Basidiomycota</taxon>
        <taxon>Agaricomycotina</taxon>
        <taxon>Agaricomycetes</taxon>
        <taxon>Agaricomycetidae</taxon>
        <taxon>Agaricales</taxon>
        <taxon>Agaricineae</taxon>
        <taxon>Agaricaceae</taxon>
        <taxon>Agaricus</taxon>
    </lineage>
</organism>
<dbReference type="EMBL" id="JH971388">
    <property type="protein sequence ID" value="EKM81122.1"/>
    <property type="molecule type" value="Genomic_DNA"/>
</dbReference>
<keyword evidence="1" id="KW-0472">Membrane</keyword>
<accession>K5XDA4</accession>
<protein>
    <submittedName>
        <fullName evidence="2">Uncharacterized protein</fullName>
    </submittedName>
</protein>
<feature type="transmembrane region" description="Helical" evidence="1">
    <location>
        <begin position="56"/>
        <end position="75"/>
    </location>
</feature>
<gene>
    <name evidence="2" type="ORF">AGABI1DRAFT_84052</name>
</gene>
<dbReference type="OMA" id="AYPFSKH"/>
<dbReference type="Proteomes" id="UP000008493">
    <property type="component" value="Unassembled WGS sequence"/>
</dbReference>
<keyword evidence="1" id="KW-1133">Transmembrane helix</keyword>